<sequence length="159" mass="16300">MPVAALASPRPSHARRSAAHPPPAASLLDEAEAGPEDRVLIVGAASVDLLCDAMRHGCRGAIEAVTPSMHPEPADVVVAPRVATEAEAVAVLTCASRALGQRPQGGRLAVLLPGAPARGIARVITARLHALGFTRIRLRALAEGGLMLVCRRAPTPAAS</sequence>
<proteinExistence type="predicted"/>
<reference evidence="2" key="1">
    <citation type="submission" date="2020-01" db="EMBL/GenBank/DDBJ databases">
        <authorList>
            <person name="Rat A."/>
        </authorList>
    </citation>
    <scope>NUCLEOTIDE SEQUENCE</scope>
    <source>
        <strain evidence="2">LMG 28251</strain>
    </source>
</reference>
<dbReference type="Proteomes" id="UP001196068">
    <property type="component" value="Unassembled WGS sequence"/>
</dbReference>
<dbReference type="EMBL" id="JAAEDH010000001">
    <property type="protein sequence ID" value="MBR0653454.1"/>
    <property type="molecule type" value="Genomic_DNA"/>
</dbReference>
<feature type="region of interest" description="Disordered" evidence="1">
    <location>
        <begin position="1"/>
        <end position="25"/>
    </location>
</feature>
<dbReference type="RefSeq" id="WP_211872166.1">
    <property type="nucleotide sequence ID" value="NZ_JAAEDH010000001.1"/>
</dbReference>
<organism evidence="2 3">
    <name type="scientific">Plastoroseomonas arctica</name>
    <dbReference type="NCBI Taxonomy" id="1509237"/>
    <lineage>
        <taxon>Bacteria</taxon>
        <taxon>Pseudomonadati</taxon>
        <taxon>Pseudomonadota</taxon>
        <taxon>Alphaproteobacteria</taxon>
        <taxon>Acetobacterales</taxon>
        <taxon>Acetobacteraceae</taxon>
        <taxon>Plastoroseomonas</taxon>
    </lineage>
</organism>
<feature type="compositionally biased region" description="Low complexity" evidence="1">
    <location>
        <begin position="1"/>
        <end position="11"/>
    </location>
</feature>
<name>A0AAF1JW51_9PROT</name>
<accession>A0AAF1JW51</accession>
<evidence type="ECO:0000256" key="1">
    <source>
        <dbReference type="SAM" id="MobiDB-lite"/>
    </source>
</evidence>
<reference evidence="2" key="2">
    <citation type="journal article" date="2021" name="Syst. Appl. Microbiol.">
        <title>Roseomonas hellenica sp. nov., isolated from roots of wild-growing Alkanna tinctoria.</title>
        <authorList>
            <person name="Rat A."/>
            <person name="Naranjo H.D."/>
            <person name="Lebbe L."/>
            <person name="Cnockaert M."/>
            <person name="Krigas N."/>
            <person name="Grigoriadou K."/>
            <person name="Maloupa E."/>
            <person name="Willems A."/>
        </authorList>
    </citation>
    <scope>NUCLEOTIDE SEQUENCE</scope>
    <source>
        <strain evidence="2">LMG 28251</strain>
    </source>
</reference>
<evidence type="ECO:0000313" key="3">
    <source>
        <dbReference type="Proteomes" id="UP001196068"/>
    </source>
</evidence>
<comment type="caution">
    <text evidence="2">The sequence shown here is derived from an EMBL/GenBank/DDBJ whole genome shotgun (WGS) entry which is preliminary data.</text>
</comment>
<gene>
    <name evidence="2" type="ORF">GXW79_00025</name>
</gene>
<keyword evidence="3" id="KW-1185">Reference proteome</keyword>
<protein>
    <submittedName>
        <fullName evidence="2">Uncharacterized protein</fullName>
    </submittedName>
</protein>
<dbReference type="AlphaFoldDB" id="A0AAF1JW51"/>
<evidence type="ECO:0000313" key="2">
    <source>
        <dbReference type="EMBL" id="MBR0653454.1"/>
    </source>
</evidence>